<reference evidence="4" key="1">
    <citation type="submission" date="2020-10" db="EMBL/GenBank/DDBJ databases">
        <title>Unveiling of a novel bifunctional photoreceptor, Dualchrome1, isolated from a cosmopolitan green alga.</title>
        <authorList>
            <person name="Suzuki S."/>
            <person name="Kawachi M."/>
        </authorList>
    </citation>
    <scope>NUCLEOTIDE SEQUENCE</scope>
    <source>
        <strain evidence="4">NIES 2893</strain>
    </source>
</reference>
<feature type="compositionally biased region" description="Polar residues" evidence="1">
    <location>
        <begin position="134"/>
        <end position="145"/>
    </location>
</feature>
<dbReference type="PROSITE" id="PS51782">
    <property type="entry name" value="LYSM"/>
    <property type="match status" value="1"/>
</dbReference>
<sequence>MLFVCVPVERVEDVVLAQGRNIKVPDQAPLFVKLNVGKVTQQTDPVEAAAAPKWLKFGVEGDRDVVKVELVSENRKNVLGSTEIPVKRVMEVGTQVQWFKMDNAGEVCLVLRYTNKTNLSPTPSMGGGAPQRATGVTSPNLTRVPTGSMPGTRPGMPTASVTAKAAAPAPAKTPRTSARKVEEKKTRSKDTKASRGSSGSAKPKEKRSTSSGTQPVPFAILGLGALATFGAAILQTRRPKYYEVQEGDTLCTIGACFNRTTDDLYEQNQIIIADPNLIFPGDRLRIR</sequence>
<organism evidence="4 5">
    <name type="scientific">Pycnococcus provasolii</name>
    <dbReference type="NCBI Taxonomy" id="41880"/>
    <lineage>
        <taxon>Eukaryota</taxon>
        <taxon>Viridiplantae</taxon>
        <taxon>Chlorophyta</taxon>
        <taxon>Pseudoscourfieldiophyceae</taxon>
        <taxon>Pseudoscourfieldiales</taxon>
        <taxon>Pycnococcaceae</taxon>
        <taxon>Pycnococcus</taxon>
    </lineage>
</organism>
<dbReference type="Gene3D" id="2.60.40.150">
    <property type="entry name" value="C2 domain"/>
    <property type="match status" value="1"/>
</dbReference>
<dbReference type="SUPFAM" id="SSF54106">
    <property type="entry name" value="LysM domain"/>
    <property type="match status" value="1"/>
</dbReference>
<dbReference type="OrthoDB" id="73919at2759"/>
<dbReference type="SUPFAM" id="SSF49562">
    <property type="entry name" value="C2 domain (Calcium/lipid-binding domain, CaLB)"/>
    <property type="match status" value="1"/>
</dbReference>
<feature type="compositionally biased region" description="Basic and acidic residues" evidence="1">
    <location>
        <begin position="179"/>
        <end position="193"/>
    </location>
</feature>
<feature type="region of interest" description="Disordered" evidence="1">
    <location>
        <begin position="118"/>
        <end position="215"/>
    </location>
</feature>
<name>A0A830HD27_9CHLO</name>
<evidence type="ECO:0000256" key="2">
    <source>
        <dbReference type="SAM" id="Phobius"/>
    </source>
</evidence>
<gene>
    <name evidence="4" type="ORF">PPROV_000340200</name>
</gene>
<evidence type="ECO:0000313" key="4">
    <source>
        <dbReference type="EMBL" id="GHP04648.1"/>
    </source>
</evidence>
<dbReference type="InterPro" id="IPR018392">
    <property type="entry name" value="LysM"/>
</dbReference>
<keyword evidence="2" id="KW-0812">Transmembrane</keyword>
<evidence type="ECO:0000313" key="5">
    <source>
        <dbReference type="Proteomes" id="UP000660262"/>
    </source>
</evidence>
<keyword evidence="2" id="KW-1133">Transmembrane helix</keyword>
<dbReference type="CDD" id="cd00118">
    <property type="entry name" value="LysM"/>
    <property type="match status" value="1"/>
</dbReference>
<evidence type="ECO:0000259" key="3">
    <source>
        <dbReference type="PROSITE" id="PS51782"/>
    </source>
</evidence>
<dbReference type="InterPro" id="IPR035892">
    <property type="entry name" value="C2_domain_sf"/>
</dbReference>
<keyword evidence="5" id="KW-1185">Reference proteome</keyword>
<dbReference type="Gene3D" id="3.10.350.10">
    <property type="entry name" value="LysM domain"/>
    <property type="match status" value="1"/>
</dbReference>
<accession>A0A830HD27</accession>
<feature type="transmembrane region" description="Helical" evidence="2">
    <location>
        <begin position="216"/>
        <end position="234"/>
    </location>
</feature>
<dbReference type="AlphaFoldDB" id="A0A830HD27"/>
<feature type="domain" description="LysM" evidence="3">
    <location>
        <begin position="240"/>
        <end position="286"/>
    </location>
</feature>
<protein>
    <recommendedName>
        <fullName evidence="3">LysM domain-containing protein</fullName>
    </recommendedName>
</protein>
<keyword evidence="2" id="KW-0472">Membrane</keyword>
<dbReference type="Pfam" id="PF01476">
    <property type="entry name" value="LysM"/>
    <property type="match status" value="1"/>
</dbReference>
<feature type="compositionally biased region" description="Low complexity" evidence="1">
    <location>
        <begin position="157"/>
        <end position="176"/>
    </location>
</feature>
<evidence type="ECO:0000256" key="1">
    <source>
        <dbReference type="SAM" id="MobiDB-lite"/>
    </source>
</evidence>
<dbReference type="InterPro" id="IPR036779">
    <property type="entry name" value="LysM_dom_sf"/>
</dbReference>
<dbReference type="SMART" id="SM00257">
    <property type="entry name" value="LysM"/>
    <property type="match status" value="1"/>
</dbReference>
<proteinExistence type="predicted"/>
<dbReference type="Proteomes" id="UP000660262">
    <property type="component" value="Unassembled WGS sequence"/>
</dbReference>
<comment type="caution">
    <text evidence="4">The sequence shown here is derived from an EMBL/GenBank/DDBJ whole genome shotgun (WGS) entry which is preliminary data.</text>
</comment>
<dbReference type="EMBL" id="BNJQ01000008">
    <property type="protein sequence ID" value="GHP04648.1"/>
    <property type="molecule type" value="Genomic_DNA"/>
</dbReference>